<dbReference type="GO" id="GO:0005886">
    <property type="term" value="C:plasma membrane"/>
    <property type="evidence" value="ECO:0007669"/>
    <property type="project" value="UniProtKB-SubCell"/>
</dbReference>
<dbReference type="InterPro" id="IPR004960">
    <property type="entry name" value="LipA_acyltrans"/>
</dbReference>
<keyword evidence="6 8" id="KW-0012">Acyltransferase</keyword>
<dbReference type="AlphaFoldDB" id="A0A8J6T8K7"/>
<keyword evidence="7" id="KW-1133">Transmembrane helix</keyword>
<name>A0A8J6T8K7_9DELT</name>
<gene>
    <name evidence="8" type="ORF">H8E19_14205</name>
</gene>
<comment type="subcellular location">
    <subcellularLocation>
        <location evidence="1">Cell inner membrane</location>
    </subcellularLocation>
</comment>
<dbReference type="EMBL" id="JACNJD010000288">
    <property type="protein sequence ID" value="MBC8178554.1"/>
    <property type="molecule type" value="Genomic_DNA"/>
</dbReference>
<protein>
    <submittedName>
        <fullName evidence="8">Lysophospholipid acyltransferase family protein</fullName>
    </submittedName>
</protein>
<comment type="caution">
    <text evidence="8">The sequence shown here is derived from an EMBL/GenBank/DDBJ whole genome shotgun (WGS) entry which is preliminary data.</text>
</comment>
<dbReference type="PANTHER" id="PTHR30606">
    <property type="entry name" value="LIPID A BIOSYNTHESIS LAUROYL ACYLTRANSFERASE"/>
    <property type="match status" value="1"/>
</dbReference>
<dbReference type="Proteomes" id="UP000650524">
    <property type="component" value="Unassembled WGS sequence"/>
</dbReference>
<evidence type="ECO:0000313" key="9">
    <source>
        <dbReference type="Proteomes" id="UP000650524"/>
    </source>
</evidence>
<evidence type="ECO:0000256" key="7">
    <source>
        <dbReference type="SAM" id="Phobius"/>
    </source>
</evidence>
<accession>A0A8J6T8K7</accession>
<proteinExistence type="predicted"/>
<dbReference type="GO" id="GO:0016746">
    <property type="term" value="F:acyltransferase activity"/>
    <property type="evidence" value="ECO:0007669"/>
    <property type="project" value="UniProtKB-KW"/>
</dbReference>
<keyword evidence="4" id="KW-0808">Transferase</keyword>
<evidence type="ECO:0000256" key="2">
    <source>
        <dbReference type="ARBA" id="ARBA00022475"/>
    </source>
</evidence>
<evidence type="ECO:0000256" key="5">
    <source>
        <dbReference type="ARBA" id="ARBA00023136"/>
    </source>
</evidence>
<dbReference type="Pfam" id="PF03279">
    <property type="entry name" value="Lip_A_acyltrans"/>
    <property type="match status" value="1"/>
</dbReference>
<evidence type="ECO:0000256" key="6">
    <source>
        <dbReference type="ARBA" id="ARBA00023315"/>
    </source>
</evidence>
<dbReference type="PANTHER" id="PTHR30606:SF10">
    <property type="entry name" value="PHOSPHATIDYLINOSITOL MANNOSIDE ACYLTRANSFERASE"/>
    <property type="match status" value="1"/>
</dbReference>
<evidence type="ECO:0000256" key="3">
    <source>
        <dbReference type="ARBA" id="ARBA00022519"/>
    </source>
</evidence>
<keyword evidence="3" id="KW-0997">Cell inner membrane</keyword>
<evidence type="ECO:0000256" key="4">
    <source>
        <dbReference type="ARBA" id="ARBA00022679"/>
    </source>
</evidence>
<keyword evidence="5 7" id="KW-0472">Membrane</keyword>
<dbReference type="GO" id="GO:0009247">
    <property type="term" value="P:glycolipid biosynthetic process"/>
    <property type="evidence" value="ECO:0007669"/>
    <property type="project" value="UniProtKB-ARBA"/>
</dbReference>
<keyword evidence="7" id="KW-0812">Transmembrane</keyword>
<keyword evidence="2" id="KW-1003">Cell membrane</keyword>
<sequence length="316" mass="35985">MDFKDNGTLSIWIYRALYGVVWLISLIPFRVGQSLGRTLGNILAVALKRRIKASLNNLRYVFGDIMSGVELIELNGRIVAHFAQMLFEVPHILRLNRTNLNRYVIFENEDALNQAIKKGRGAFILTGHFGNWELMSAAMALRFKTKGGVVVRPADFAPVDRLLTSLRSRFGTEIIAKKRAMKKLLAAKKENKVIGILLDQNVDWYEGVFVPFLGKSACTNKGLALVALRTGSPVIPAFSVRQPDGRYRVMFEDEVSLLKTGDKIKDIEENTALFTQIIGKYVGQYPDQWFWFHKRWKTRPYCPLPEDYYHPLDAEG</sequence>
<evidence type="ECO:0000313" key="8">
    <source>
        <dbReference type="EMBL" id="MBC8178554.1"/>
    </source>
</evidence>
<dbReference type="PIRSF" id="PIRSF026649">
    <property type="entry name" value="MsbB"/>
    <property type="match status" value="1"/>
</dbReference>
<reference evidence="8 9" key="1">
    <citation type="submission" date="2020-08" db="EMBL/GenBank/DDBJ databases">
        <title>Bridging the membrane lipid divide: bacteria of the FCB group superphylum have the potential to synthesize archaeal ether lipids.</title>
        <authorList>
            <person name="Villanueva L."/>
            <person name="Von Meijenfeldt F.A.B."/>
            <person name="Westbye A.B."/>
            <person name="Yadav S."/>
            <person name="Hopmans E.C."/>
            <person name="Dutilh B.E."/>
            <person name="Sinninghe Damste J.S."/>
        </authorList>
    </citation>
    <scope>NUCLEOTIDE SEQUENCE [LARGE SCALE GENOMIC DNA]</scope>
    <source>
        <strain evidence="8">NIOZ-UU27</strain>
    </source>
</reference>
<evidence type="ECO:0000256" key="1">
    <source>
        <dbReference type="ARBA" id="ARBA00004533"/>
    </source>
</evidence>
<dbReference type="CDD" id="cd07984">
    <property type="entry name" value="LPLAT_LABLAT-like"/>
    <property type="match status" value="1"/>
</dbReference>
<organism evidence="8 9">
    <name type="scientific">Candidatus Desulfacyla euxinica</name>
    <dbReference type="NCBI Taxonomy" id="2841693"/>
    <lineage>
        <taxon>Bacteria</taxon>
        <taxon>Deltaproteobacteria</taxon>
        <taxon>Candidatus Desulfacyla</taxon>
    </lineage>
</organism>
<feature type="transmembrane region" description="Helical" evidence="7">
    <location>
        <begin position="12"/>
        <end position="29"/>
    </location>
</feature>